<dbReference type="PROSITE" id="PS50071">
    <property type="entry name" value="HOMEOBOX_2"/>
    <property type="match status" value="1"/>
</dbReference>
<evidence type="ECO:0000259" key="3">
    <source>
        <dbReference type="PROSITE" id="PS50071"/>
    </source>
</evidence>
<keyword evidence="1 2" id="KW-0238">DNA-binding</keyword>
<gene>
    <name evidence="4" type="ORF">SCLCIDRAFT_1213522</name>
</gene>
<dbReference type="Proteomes" id="UP000053989">
    <property type="component" value="Unassembled WGS sequence"/>
</dbReference>
<reference evidence="4 5" key="1">
    <citation type="submission" date="2014-04" db="EMBL/GenBank/DDBJ databases">
        <authorList>
            <consortium name="DOE Joint Genome Institute"/>
            <person name="Kuo A."/>
            <person name="Kohler A."/>
            <person name="Nagy L.G."/>
            <person name="Floudas D."/>
            <person name="Copeland A."/>
            <person name="Barry K.W."/>
            <person name="Cichocki N."/>
            <person name="Veneault-Fourrey C."/>
            <person name="LaButti K."/>
            <person name="Lindquist E.A."/>
            <person name="Lipzen A."/>
            <person name="Lundell T."/>
            <person name="Morin E."/>
            <person name="Murat C."/>
            <person name="Sun H."/>
            <person name="Tunlid A."/>
            <person name="Henrissat B."/>
            <person name="Grigoriev I.V."/>
            <person name="Hibbett D.S."/>
            <person name="Martin F."/>
            <person name="Nordberg H.P."/>
            <person name="Cantor M.N."/>
            <person name="Hua S.X."/>
        </authorList>
    </citation>
    <scope>NUCLEOTIDE SEQUENCE [LARGE SCALE GENOMIC DNA]</scope>
    <source>
        <strain evidence="4 5">Foug A</strain>
    </source>
</reference>
<accession>A0A0C3E6T1</accession>
<feature type="DNA-binding region" description="Homeobox" evidence="1">
    <location>
        <begin position="25"/>
        <end position="61"/>
    </location>
</feature>
<dbReference type="InterPro" id="IPR009057">
    <property type="entry name" value="Homeodomain-like_sf"/>
</dbReference>
<keyword evidence="1 2" id="KW-0539">Nucleus</keyword>
<protein>
    <recommendedName>
        <fullName evidence="3">Homeobox domain-containing protein</fullName>
    </recommendedName>
</protein>
<dbReference type="GO" id="GO:0000981">
    <property type="term" value="F:DNA-binding transcription factor activity, RNA polymerase II-specific"/>
    <property type="evidence" value="ECO:0007669"/>
    <property type="project" value="TreeGrafter"/>
</dbReference>
<comment type="subcellular location">
    <subcellularLocation>
        <location evidence="1 2">Nucleus</location>
    </subcellularLocation>
</comment>
<dbReference type="GO" id="GO:1990837">
    <property type="term" value="F:sequence-specific double-stranded DNA binding"/>
    <property type="evidence" value="ECO:0007669"/>
    <property type="project" value="TreeGrafter"/>
</dbReference>
<dbReference type="AlphaFoldDB" id="A0A0C3E6T1"/>
<feature type="domain" description="Homeobox" evidence="3">
    <location>
        <begin position="23"/>
        <end position="60"/>
    </location>
</feature>
<dbReference type="Pfam" id="PF00046">
    <property type="entry name" value="Homeodomain"/>
    <property type="match status" value="1"/>
</dbReference>
<dbReference type="GO" id="GO:0005634">
    <property type="term" value="C:nucleus"/>
    <property type="evidence" value="ECO:0007669"/>
    <property type="project" value="UniProtKB-SubCell"/>
</dbReference>
<dbReference type="OrthoDB" id="6159439at2759"/>
<name>A0A0C3E6T1_9AGAM</name>
<dbReference type="PANTHER" id="PTHR46255">
    <property type="entry name" value="SHORT STATURE HOMEOBOX"/>
    <property type="match status" value="1"/>
</dbReference>
<dbReference type="PANTHER" id="PTHR46255:SF3">
    <property type="entry name" value="HOMEOBOX DOMAIN-CONTAINING PROTEIN"/>
    <property type="match status" value="1"/>
</dbReference>
<evidence type="ECO:0000256" key="2">
    <source>
        <dbReference type="RuleBase" id="RU000682"/>
    </source>
</evidence>
<organism evidence="4 5">
    <name type="scientific">Scleroderma citrinum Foug A</name>
    <dbReference type="NCBI Taxonomy" id="1036808"/>
    <lineage>
        <taxon>Eukaryota</taxon>
        <taxon>Fungi</taxon>
        <taxon>Dikarya</taxon>
        <taxon>Basidiomycota</taxon>
        <taxon>Agaricomycotina</taxon>
        <taxon>Agaricomycetes</taxon>
        <taxon>Agaricomycetidae</taxon>
        <taxon>Boletales</taxon>
        <taxon>Sclerodermatineae</taxon>
        <taxon>Sclerodermataceae</taxon>
        <taxon>Scleroderma</taxon>
    </lineage>
</organism>
<dbReference type="SUPFAM" id="SSF46689">
    <property type="entry name" value="Homeodomain-like"/>
    <property type="match status" value="1"/>
</dbReference>
<evidence type="ECO:0000313" key="4">
    <source>
        <dbReference type="EMBL" id="KIM64124.1"/>
    </source>
</evidence>
<dbReference type="HOGENOM" id="CLU_2887114_0_0_1"/>
<dbReference type="InterPro" id="IPR001356">
    <property type="entry name" value="HD"/>
</dbReference>
<dbReference type="EMBL" id="KN822030">
    <property type="protein sequence ID" value="KIM64124.1"/>
    <property type="molecule type" value="Genomic_DNA"/>
</dbReference>
<evidence type="ECO:0000256" key="1">
    <source>
        <dbReference type="PROSITE-ProRule" id="PRU00108"/>
    </source>
</evidence>
<dbReference type="Gene3D" id="1.10.10.60">
    <property type="entry name" value="Homeodomain-like"/>
    <property type="match status" value="1"/>
</dbReference>
<dbReference type="CDD" id="cd00086">
    <property type="entry name" value="homeodomain"/>
    <property type="match status" value="1"/>
</dbReference>
<dbReference type="STRING" id="1036808.A0A0C3E6T1"/>
<sequence>MHCSQRFVELKICEVAPWLSCLETQYPKTVMREEVGRQIGLSARKVQIWFQNQRQRARRLQAS</sequence>
<keyword evidence="1 2" id="KW-0371">Homeobox</keyword>
<dbReference type="InParanoid" id="A0A0C3E6T1"/>
<proteinExistence type="predicted"/>
<reference evidence="5" key="2">
    <citation type="submission" date="2015-01" db="EMBL/GenBank/DDBJ databases">
        <title>Evolutionary Origins and Diversification of the Mycorrhizal Mutualists.</title>
        <authorList>
            <consortium name="DOE Joint Genome Institute"/>
            <consortium name="Mycorrhizal Genomics Consortium"/>
            <person name="Kohler A."/>
            <person name="Kuo A."/>
            <person name="Nagy L.G."/>
            <person name="Floudas D."/>
            <person name="Copeland A."/>
            <person name="Barry K.W."/>
            <person name="Cichocki N."/>
            <person name="Veneault-Fourrey C."/>
            <person name="LaButti K."/>
            <person name="Lindquist E.A."/>
            <person name="Lipzen A."/>
            <person name="Lundell T."/>
            <person name="Morin E."/>
            <person name="Murat C."/>
            <person name="Riley R."/>
            <person name="Ohm R."/>
            <person name="Sun H."/>
            <person name="Tunlid A."/>
            <person name="Henrissat B."/>
            <person name="Grigoriev I.V."/>
            <person name="Hibbett D.S."/>
            <person name="Martin F."/>
        </authorList>
    </citation>
    <scope>NUCLEOTIDE SEQUENCE [LARGE SCALE GENOMIC DNA]</scope>
    <source>
        <strain evidence="5">Foug A</strain>
    </source>
</reference>
<keyword evidence="5" id="KW-1185">Reference proteome</keyword>
<evidence type="ECO:0000313" key="5">
    <source>
        <dbReference type="Proteomes" id="UP000053989"/>
    </source>
</evidence>
<dbReference type="InterPro" id="IPR052631">
    <property type="entry name" value="Paired_homeobox_Bicoid"/>
</dbReference>